<dbReference type="EMBL" id="UINC01023685">
    <property type="protein sequence ID" value="SVA95834.1"/>
    <property type="molecule type" value="Genomic_DNA"/>
</dbReference>
<accession>A0A382A397</accession>
<dbReference type="SUPFAM" id="SSF51735">
    <property type="entry name" value="NAD(P)-binding Rossmann-fold domains"/>
    <property type="match status" value="1"/>
</dbReference>
<dbReference type="InterPro" id="IPR036291">
    <property type="entry name" value="NAD(P)-bd_dom_sf"/>
</dbReference>
<gene>
    <name evidence="1" type="ORF">METZ01_LOCUS148688</name>
</gene>
<dbReference type="PANTHER" id="PTHR45458">
    <property type="entry name" value="SHORT-CHAIN DEHYDROGENASE/REDUCTASE SDR"/>
    <property type="match status" value="1"/>
</dbReference>
<dbReference type="InterPro" id="IPR002347">
    <property type="entry name" value="SDR_fam"/>
</dbReference>
<dbReference type="Gene3D" id="3.40.50.720">
    <property type="entry name" value="NAD(P)-binding Rossmann-like Domain"/>
    <property type="match status" value="1"/>
</dbReference>
<organism evidence="1">
    <name type="scientific">marine metagenome</name>
    <dbReference type="NCBI Taxonomy" id="408172"/>
    <lineage>
        <taxon>unclassified sequences</taxon>
        <taxon>metagenomes</taxon>
        <taxon>ecological metagenomes</taxon>
    </lineage>
</organism>
<reference evidence="1" key="1">
    <citation type="submission" date="2018-05" db="EMBL/GenBank/DDBJ databases">
        <authorList>
            <person name="Lanie J.A."/>
            <person name="Ng W.-L."/>
            <person name="Kazmierczak K.M."/>
            <person name="Andrzejewski T.M."/>
            <person name="Davidsen T.M."/>
            <person name="Wayne K.J."/>
            <person name="Tettelin H."/>
            <person name="Glass J.I."/>
            <person name="Rusch D."/>
            <person name="Podicherti R."/>
            <person name="Tsui H.-C.T."/>
            <person name="Winkler M.E."/>
        </authorList>
    </citation>
    <scope>NUCLEOTIDE SEQUENCE</scope>
</reference>
<dbReference type="PANTHER" id="PTHR45458:SF1">
    <property type="entry name" value="SHORT CHAIN DEHYDROGENASE"/>
    <property type="match status" value="1"/>
</dbReference>
<name>A0A382A397_9ZZZZ</name>
<dbReference type="GO" id="GO:0016616">
    <property type="term" value="F:oxidoreductase activity, acting on the CH-OH group of donors, NAD or NADP as acceptor"/>
    <property type="evidence" value="ECO:0007669"/>
    <property type="project" value="TreeGrafter"/>
</dbReference>
<dbReference type="PRINTS" id="PR00081">
    <property type="entry name" value="GDHRDH"/>
</dbReference>
<dbReference type="CDD" id="cd05325">
    <property type="entry name" value="carb_red_sniffer_like_SDR_c"/>
    <property type="match status" value="1"/>
</dbReference>
<dbReference type="Pfam" id="PF00106">
    <property type="entry name" value="adh_short"/>
    <property type="match status" value="1"/>
</dbReference>
<dbReference type="InterPro" id="IPR052184">
    <property type="entry name" value="SDR_enzymes"/>
</dbReference>
<dbReference type="AlphaFoldDB" id="A0A382A397"/>
<evidence type="ECO:0008006" key="2">
    <source>
        <dbReference type="Google" id="ProtNLM"/>
    </source>
</evidence>
<sequence>MMKIQRLARRAALITLVLLSIVGPAAAVAADNAARTVLITGSNRGLGFEFVKQYSDLGWNIIASCRNPDNADELNVFAAEHDNVAVEYLDLLDHKGIDALAEKYKGQPIDVLVNNAGLMRGPDLYQMVGTIDYDEFDRFYRINAMGPLKVIEAFYPNVKAGNLKVIAALTTGQGEDGIPVPGFSLYKTSKAALDSIQREVAIRWKRQGVKVVTLQPGRVLTHGESAGPNQNTVDINDSIGGMIVVIDHLTMEQSGHTINWDGKLIN</sequence>
<protein>
    <recommendedName>
        <fullName evidence="2">Short-chain dehydrogenase/reductase SDR</fullName>
    </recommendedName>
</protein>
<proteinExistence type="predicted"/>
<evidence type="ECO:0000313" key="1">
    <source>
        <dbReference type="EMBL" id="SVA95834.1"/>
    </source>
</evidence>